<protein>
    <submittedName>
        <fullName evidence="5">THO complex subunit 4A</fullName>
    </submittedName>
    <submittedName>
        <fullName evidence="6">THO complex subunit 4B</fullName>
    </submittedName>
</protein>
<accession>A0A1R1PD35</accession>
<dbReference type="EMBL" id="LSSK01000812">
    <property type="protein sequence ID" value="OMH81815.1"/>
    <property type="molecule type" value="Genomic_DNA"/>
</dbReference>
<dbReference type="OrthoDB" id="1049195at2759"/>
<evidence type="ECO:0000256" key="1">
    <source>
        <dbReference type="ARBA" id="ARBA00022884"/>
    </source>
</evidence>
<dbReference type="InterPro" id="IPR051229">
    <property type="entry name" value="ALYREF_mRNA_export"/>
</dbReference>
<dbReference type="Pfam" id="PF00076">
    <property type="entry name" value="RRM_1"/>
    <property type="match status" value="1"/>
</dbReference>
<dbReference type="PANTHER" id="PTHR19965:SF35">
    <property type="entry name" value="RNA ANNEALING PROTEIN YRA1"/>
    <property type="match status" value="1"/>
</dbReference>
<organism evidence="5 7">
    <name type="scientific">Zancudomyces culisetae</name>
    <name type="common">Gut fungus</name>
    <name type="synonym">Smittium culisetae</name>
    <dbReference type="NCBI Taxonomy" id="1213189"/>
    <lineage>
        <taxon>Eukaryota</taxon>
        <taxon>Fungi</taxon>
        <taxon>Fungi incertae sedis</taxon>
        <taxon>Zoopagomycota</taxon>
        <taxon>Kickxellomycotina</taxon>
        <taxon>Harpellomycetes</taxon>
        <taxon>Harpellales</taxon>
        <taxon>Legeriomycetaceae</taxon>
        <taxon>Zancudomyces</taxon>
    </lineage>
</organism>
<dbReference type="InterPro" id="IPR035979">
    <property type="entry name" value="RBD_domain_sf"/>
</dbReference>
<evidence type="ECO:0000313" key="7">
    <source>
        <dbReference type="Proteomes" id="UP000188320"/>
    </source>
</evidence>
<dbReference type="SMART" id="SM01218">
    <property type="entry name" value="FoP_duplication"/>
    <property type="match status" value="1"/>
</dbReference>
<dbReference type="EMBL" id="LSSK01001804">
    <property type="protein sequence ID" value="OMH78782.1"/>
    <property type="molecule type" value="Genomic_DNA"/>
</dbReference>
<dbReference type="PROSITE" id="PS50102">
    <property type="entry name" value="RRM"/>
    <property type="match status" value="1"/>
</dbReference>
<dbReference type="GO" id="GO:0005634">
    <property type="term" value="C:nucleus"/>
    <property type="evidence" value="ECO:0007669"/>
    <property type="project" value="TreeGrafter"/>
</dbReference>
<dbReference type="Pfam" id="PF13865">
    <property type="entry name" value="FoP_duplication"/>
    <property type="match status" value="1"/>
</dbReference>
<evidence type="ECO:0000259" key="4">
    <source>
        <dbReference type="PROSITE" id="PS50102"/>
    </source>
</evidence>
<dbReference type="SUPFAM" id="SSF54928">
    <property type="entry name" value="RNA-binding domain, RBD"/>
    <property type="match status" value="1"/>
</dbReference>
<name>A0A1R1PD35_ZANCU</name>
<dbReference type="Gene3D" id="3.30.70.330">
    <property type="match status" value="1"/>
</dbReference>
<evidence type="ECO:0000313" key="5">
    <source>
        <dbReference type="EMBL" id="OMH78782.1"/>
    </source>
</evidence>
<dbReference type="Proteomes" id="UP000188320">
    <property type="component" value="Unassembled WGS sequence"/>
</dbReference>
<dbReference type="GO" id="GO:0006406">
    <property type="term" value="P:mRNA export from nucleus"/>
    <property type="evidence" value="ECO:0007669"/>
    <property type="project" value="TreeGrafter"/>
</dbReference>
<dbReference type="SMART" id="SM00360">
    <property type="entry name" value="RRM"/>
    <property type="match status" value="1"/>
</dbReference>
<feature type="compositionally biased region" description="Basic and acidic residues" evidence="3">
    <location>
        <begin position="29"/>
        <end position="46"/>
    </location>
</feature>
<evidence type="ECO:0000256" key="2">
    <source>
        <dbReference type="PROSITE-ProRule" id="PRU00176"/>
    </source>
</evidence>
<reference evidence="5" key="1">
    <citation type="submission" date="2017-01" db="EMBL/GenBank/DDBJ databases">
        <authorList>
            <person name="Mah S.A."/>
            <person name="Swanson W.J."/>
            <person name="Moy G.W."/>
            <person name="Vacquier V.D."/>
        </authorList>
    </citation>
    <scope>NUCLEOTIDE SEQUENCE [LARGE SCALE GENOMIC DNA]</scope>
    <source>
        <strain evidence="5">COL-18-3</strain>
    </source>
</reference>
<reference evidence="7" key="2">
    <citation type="submission" date="2017-01" db="EMBL/GenBank/DDBJ databases">
        <authorList>
            <person name="Wang Y."/>
            <person name="White M."/>
            <person name="Kvist S."/>
            <person name="Moncalvo J.-M."/>
        </authorList>
    </citation>
    <scope>NUCLEOTIDE SEQUENCE [LARGE SCALE GENOMIC DNA]</scope>
    <source>
        <strain evidence="7">COL-18-3</strain>
    </source>
</reference>
<dbReference type="InterPro" id="IPR025715">
    <property type="entry name" value="FoP_C"/>
</dbReference>
<keyword evidence="7" id="KW-1185">Reference proteome</keyword>
<comment type="caution">
    <text evidence="5">The sequence shown here is derived from an EMBL/GenBank/DDBJ whole genome shotgun (WGS) entry which is preliminary data.</text>
</comment>
<feature type="region of interest" description="Disordered" evidence="3">
    <location>
        <begin position="1"/>
        <end position="49"/>
    </location>
</feature>
<sequence>MSTNLDKSLDEIITQNRSQRGGGPRRRGGPREGRIGKRSSPYERGGRGNQAVQMIVANPEMMMKAVAGSSSGADVGGNKILVDNLDYKVTEGDLRELFGKVGPVRRATLNYDSRGRSRGKGEVIFSRSGDALKAMEKYNRVPLDGRPMKIEIPVAQPGAAGAAAGQVPMQMPMLVAVPQGGIGRGRRGPGAFPRRRGGRRNMPSRREKGPVSQADLDSEMDKYMQIDDGAAATAPKTE</sequence>
<dbReference type="PANTHER" id="PTHR19965">
    <property type="entry name" value="RNA AND EXPORT FACTOR BINDING PROTEIN"/>
    <property type="match status" value="1"/>
</dbReference>
<dbReference type="GO" id="GO:0003729">
    <property type="term" value="F:mRNA binding"/>
    <property type="evidence" value="ECO:0007669"/>
    <property type="project" value="TreeGrafter"/>
</dbReference>
<keyword evidence="1 2" id="KW-0694">RNA-binding</keyword>
<dbReference type="AlphaFoldDB" id="A0A1R1PD35"/>
<gene>
    <name evidence="6" type="ORF">AX774_g4718</name>
    <name evidence="5" type="ORF">AX774_g7824</name>
</gene>
<evidence type="ECO:0000313" key="6">
    <source>
        <dbReference type="EMBL" id="OMH81815.1"/>
    </source>
</evidence>
<feature type="compositionally biased region" description="Basic residues" evidence="3">
    <location>
        <begin position="193"/>
        <end position="203"/>
    </location>
</feature>
<evidence type="ECO:0000256" key="3">
    <source>
        <dbReference type="SAM" id="MobiDB-lite"/>
    </source>
</evidence>
<proteinExistence type="predicted"/>
<dbReference type="InterPro" id="IPR012677">
    <property type="entry name" value="Nucleotide-bd_a/b_plait_sf"/>
</dbReference>
<dbReference type="InterPro" id="IPR000504">
    <property type="entry name" value="RRM_dom"/>
</dbReference>
<feature type="region of interest" description="Disordered" evidence="3">
    <location>
        <begin position="179"/>
        <end position="238"/>
    </location>
</feature>
<feature type="domain" description="RRM" evidence="4">
    <location>
        <begin position="78"/>
        <end position="155"/>
    </location>
</feature>